<keyword evidence="1" id="KW-0269">Exonuclease</keyword>
<protein>
    <submittedName>
        <fullName evidence="1">Cas4 family exonuclease</fullName>
    </submittedName>
</protein>
<proteinExistence type="predicted"/>
<accession>A0A411B3S8</accession>
<keyword evidence="2" id="KW-1185">Reference proteome</keyword>
<organism evidence="1 2">
    <name type="scientific">Streptomyces phage Sebastisaurus</name>
    <dbReference type="NCBI Taxonomy" id="2510572"/>
    <lineage>
        <taxon>Viruses</taxon>
        <taxon>Duplodnaviria</taxon>
        <taxon>Heunggongvirae</taxon>
        <taxon>Uroviricota</taxon>
        <taxon>Caudoviricetes</taxon>
        <taxon>Colingsworthviridae</taxon>
        <taxon>Sebastisaurusvirus</taxon>
        <taxon>Sebastisaurusvirus sebastisaurus</taxon>
    </lineage>
</organism>
<keyword evidence="1" id="KW-0540">Nuclease</keyword>
<dbReference type="GO" id="GO:0004527">
    <property type="term" value="F:exonuclease activity"/>
    <property type="evidence" value="ECO:0007669"/>
    <property type="project" value="UniProtKB-KW"/>
</dbReference>
<evidence type="ECO:0000313" key="2">
    <source>
        <dbReference type="Proteomes" id="UP000289178"/>
    </source>
</evidence>
<name>A0A411B3S8_9CAUD</name>
<sequence>MSKIRTIYRGGSRFYLNTAFPDNVYPGVTSVIGMLPKQNFLGPWNARMTAELAVDSIDFVQQMAARDRDGAVDYLRGAARRYTKVRADVGSKAHDLFERLIRGETVYSVHPDLEPYKKHFLEFLAAVNPELVRAEDVAWSDTHEYAGSFDVVMYVWLDEEGNPTPDRSGKRHLIMGDWKTSKATYPDVALQMSAYANADFIIDPDGNREPMPEFDGAAVLHITDEQWAFKPVVIDDEVFSQFLRLRGTFDWDRDLSRRVVLKPIASSKSRLVTGTQRRG</sequence>
<gene>
    <name evidence="1" type="primary">24</name>
    <name evidence="1" type="ORF">SEA_SEBASTISAURUS_24</name>
</gene>
<evidence type="ECO:0000313" key="1">
    <source>
        <dbReference type="EMBL" id="QAX95012.1"/>
    </source>
</evidence>
<reference evidence="1 2" key="1">
    <citation type="submission" date="2019-01" db="EMBL/GenBank/DDBJ databases">
        <authorList>
            <person name="Layton S.R."/>
            <person name="Mercado N.B."/>
            <person name="Kim T."/>
            <person name="Hughes L.E."/>
            <person name="Garlena R.A."/>
            <person name="Russell D.A."/>
            <person name="Pope W.H."/>
            <person name="Jacobs-Sera D."/>
            <person name="Hatfull G.F."/>
        </authorList>
    </citation>
    <scope>NUCLEOTIDE SEQUENCE [LARGE SCALE GENOMIC DNA]</scope>
</reference>
<keyword evidence="1" id="KW-0378">Hydrolase</keyword>
<dbReference type="EMBL" id="MK450433">
    <property type="protein sequence ID" value="QAX95012.1"/>
    <property type="molecule type" value="Genomic_DNA"/>
</dbReference>
<dbReference type="Proteomes" id="UP000289178">
    <property type="component" value="Segment"/>
</dbReference>